<dbReference type="EMBL" id="CANTFK010000633">
    <property type="protein sequence ID" value="CAI5719862.1"/>
    <property type="molecule type" value="Genomic_DNA"/>
</dbReference>
<proteinExistence type="predicted"/>
<gene>
    <name evidence="1" type="ORF">PFR002_LOCUS3882</name>
</gene>
<name>A0AAV0TD71_9STRA</name>
<reference evidence="1" key="1">
    <citation type="submission" date="2022-12" db="EMBL/GenBank/DDBJ databases">
        <authorList>
            <person name="Webb A."/>
        </authorList>
    </citation>
    <scope>NUCLEOTIDE SEQUENCE</scope>
    <source>
        <strain evidence="1">Pf2</strain>
    </source>
</reference>
<evidence type="ECO:0000313" key="1">
    <source>
        <dbReference type="EMBL" id="CAI5719862.1"/>
    </source>
</evidence>
<organism evidence="1 2">
    <name type="scientific">Peronospora farinosa</name>
    <dbReference type="NCBI Taxonomy" id="134698"/>
    <lineage>
        <taxon>Eukaryota</taxon>
        <taxon>Sar</taxon>
        <taxon>Stramenopiles</taxon>
        <taxon>Oomycota</taxon>
        <taxon>Peronosporomycetes</taxon>
        <taxon>Peronosporales</taxon>
        <taxon>Peronosporaceae</taxon>
        <taxon>Peronospora</taxon>
    </lineage>
</organism>
<protein>
    <submittedName>
        <fullName evidence="1">Uncharacterized protein</fullName>
    </submittedName>
</protein>
<dbReference type="Proteomes" id="UP001159659">
    <property type="component" value="Unassembled WGS sequence"/>
</dbReference>
<evidence type="ECO:0000313" key="2">
    <source>
        <dbReference type="Proteomes" id="UP001159659"/>
    </source>
</evidence>
<comment type="caution">
    <text evidence="1">The sequence shown here is derived from an EMBL/GenBank/DDBJ whole genome shotgun (WGS) entry which is preliminary data.</text>
</comment>
<sequence length="80" mass="8459">MDVALAALNRGVRALFAPDATFWLSTPSTLESRVSRGSATCYWSEAITLEGENAAVGYDITKSTGKVCEECSAELDPASV</sequence>
<dbReference type="AlphaFoldDB" id="A0AAV0TD71"/>
<accession>A0AAV0TD71</accession>